<keyword evidence="1 7" id="KW-1003">Cell membrane</keyword>
<dbReference type="OrthoDB" id="7061211at2"/>
<keyword evidence="2 7" id="KW-0132">Cell division</keyword>
<dbReference type="NCBIfam" id="NF002058">
    <property type="entry name" value="PRK00888.1"/>
    <property type="match status" value="1"/>
</dbReference>
<comment type="subunit">
    <text evidence="7">Part of a complex composed of FtsB, FtsL and FtsQ.</text>
</comment>
<dbReference type="Pfam" id="PF04977">
    <property type="entry name" value="DivIC"/>
    <property type="match status" value="1"/>
</dbReference>
<dbReference type="HAMAP" id="MF_00599">
    <property type="entry name" value="FtsB"/>
    <property type="match status" value="1"/>
</dbReference>
<keyword evidence="4 7" id="KW-1133">Transmembrane helix</keyword>
<keyword evidence="6 7" id="KW-0131">Cell cycle</keyword>
<evidence type="ECO:0000256" key="4">
    <source>
        <dbReference type="ARBA" id="ARBA00022989"/>
    </source>
</evidence>
<comment type="subcellular location">
    <subcellularLocation>
        <location evidence="7">Cell inner membrane</location>
        <topology evidence="7">Single-pass type II membrane protein</topology>
    </subcellularLocation>
    <text evidence="7">Localizes to the division septum.</text>
</comment>
<keyword evidence="3 7" id="KW-0812">Transmembrane</keyword>
<dbReference type="EMBL" id="FMBA01000006">
    <property type="protein sequence ID" value="SCB85019.1"/>
    <property type="molecule type" value="Genomic_DNA"/>
</dbReference>
<dbReference type="Proteomes" id="UP000199698">
    <property type="component" value="Unassembled WGS sequence"/>
</dbReference>
<keyword evidence="9" id="KW-1185">Reference proteome</keyword>
<comment type="similarity">
    <text evidence="7">Belongs to the FtsB family.</text>
</comment>
<dbReference type="InterPro" id="IPR007060">
    <property type="entry name" value="FtsL/DivIC"/>
</dbReference>
<keyword evidence="7" id="KW-0175">Coiled coil</keyword>
<dbReference type="GO" id="GO:0030428">
    <property type="term" value="C:cell septum"/>
    <property type="evidence" value="ECO:0007669"/>
    <property type="project" value="TreeGrafter"/>
</dbReference>
<reference evidence="9" key="1">
    <citation type="submission" date="2016-08" db="EMBL/GenBank/DDBJ databases">
        <authorList>
            <person name="Varghese N."/>
            <person name="Submissions Spin"/>
        </authorList>
    </citation>
    <scope>NUCLEOTIDE SEQUENCE [LARGE SCALE GENOMIC DNA]</scope>
    <source>
        <strain evidence="9">R-53144</strain>
    </source>
</reference>
<organism evidence="8 9">
    <name type="scientific">Gilliamella intestini</name>
    <dbReference type="NCBI Taxonomy" id="1798183"/>
    <lineage>
        <taxon>Bacteria</taxon>
        <taxon>Pseudomonadati</taxon>
        <taxon>Pseudomonadota</taxon>
        <taxon>Gammaproteobacteria</taxon>
        <taxon>Orbales</taxon>
        <taxon>Orbaceae</taxon>
        <taxon>Gilliamella</taxon>
    </lineage>
</organism>
<evidence type="ECO:0000313" key="8">
    <source>
        <dbReference type="EMBL" id="SCB85019.1"/>
    </source>
</evidence>
<dbReference type="PANTHER" id="PTHR37485:SF1">
    <property type="entry name" value="CELL DIVISION PROTEIN FTSB"/>
    <property type="match status" value="1"/>
</dbReference>
<dbReference type="Gene3D" id="1.20.5.400">
    <property type="match status" value="1"/>
</dbReference>
<protein>
    <recommendedName>
        <fullName evidence="7">Cell division protein FtsB</fullName>
    </recommendedName>
</protein>
<keyword evidence="5 7" id="KW-0472">Membrane</keyword>
<dbReference type="GO" id="GO:0005886">
    <property type="term" value="C:plasma membrane"/>
    <property type="evidence" value="ECO:0007669"/>
    <property type="project" value="UniProtKB-SubCell"/>
</dbReference>
<feature type="topological domain" description="Periplasmic" evidence="7">
    <location>
        <begin position="24"/>
        <end position="98"/>
    </location>
</feature>
<accession>A0A1C3ZRK9</accession>
<comment type="function">
    <text evidence="7">Essential cell division protein. May link together the upstream cell division proteins, which are predominantly cytoplasmic, with the downstream cell division proteins, which are predominantly periplasmic.</text>
</comment>
<evidence type="ECO:0000313" key="9">
    <source>
        <dbReference type="Proteomes" id="UP000199698"/>
    </source>
</evidence>
<evidence type="ECO:0000256" key="6">
    <source>
        <dbReference type="ARBA" id="ARBA00023306"/>
    </source>
</evidence>
<sequence>MIRWKLPLLLLVVFGYLQYALWCGKNNVYDYRDNVEMLVNLRADNEKLKARNEQMFAEINDLQRGYEAIEERARSHLGMVKANESFYRIIIDSDTKKQ</sequence>
<dbReference type="PANTHER" id="PTHR37485">
    <property type="entry name" value="CELL DIVISION PROTEIN FTSB"/>
    <property type="match status" value="1"/>
</dbReference>
<dbReference type="STRING" id="1798183.GA0061080_100643"/>
<gene>
    <name evidence="7" type="primary">ftsB</name>
    <name evidence="8" type="ORF">GA0061080_100643</name>
</gene>
<name>A0A1C3ZRK9_9GAMM</name>
<feature type="coiled-coil region" evidence="7">
    <location>
        <begin position="38"/>
        <end position="72"/>
    </location>
</feature>
<proteinExistence type="inferred from homology"/>
<dbReference type="RefSeq" id="WP_065637017.1">
    <property type="nucleotide sequence ID" value="NZ_FMBA01000006.1"/>
</dbReference>
<dbReference type="InterPro" id="IPR023081">
    <property type="entry name" value="Cell_div_FtsB"/>
</dbReference>
<evidence type="ECO:0000256" key="7">
    <source>
        <dbReference type="HAMAP-Rule" id="MF_00599"/>
    </source>
</evidence>
<evidence type="ECO:0000256" key="1">
    <source>
        <dbReference type="ARBA" id="ARBA00022475"/>
    </source>
</evidence>
<feature type="topological domain" description="Cytoplasmic" evidence="7">
    <location>
        <begin position="1"/>
        <end position="5"/>
    </location>
</feature>
<dbReference type="GO" id="GO:0043093">
    <property type="term" value="P:FtsZ-dependent cytokinesis"/>
    <property type="evidence" value="ECO:0007669"/>
    <property type="project" value="UniProtKB-UniRule"/>
</dbReference>
<keyword evidence="7" id="KW-0997">Cell inner membrane</keyword>
<evidence type="ECO:0000256" key="2">
    <source>
        <dbReference type="ARBA" id="ARBA00022618"/>
    </source>
</evidence>
<dbReference type="GO" id="GO:0032153">
    <property type="term" value="C:cell division site"/>
    <property type="evidence" value="ECO:0007669"/>
    <property type="project" value="UniProtKB-UniRule"/>
</dbReference>
<evidence type="ECO:0000256" key="3">
    <source>
        <dbReference type="ARBA" id="ARBA00022692"/>
    </source>
</evidence>
<evidence type="ECO:0000256" key="5">
    <source>
        <dbReference type="ARBA" id="ARBA00023136"/>
    </source>
</evidence>
<dbReference type="AlphaFoldDB" id="A0A1C3ZRK9"/>